<comment type="cofactor">
    <cofactor evidence="2">
        <name>Zn(2+)</name>
        <dbReference type="ChEBI" id="CHEBI:29105"/>
    </cofactor>
</comment>
<feature type="domain" description="RING-type" evidence="14">
    <location>
        <begin position="336"/>
        <end position="544"/>
    </location>
</feature>
<keyword evidence="8" id="KW-0677">Repeat</keyword>
<organism evidence="15 16">
    <name type="scientific">Artemisia annua</name>
    <name type="common">Sweet wormwood</name>
    <dbReference type="NCBI Taxonomy" id="35608"/>
    <lineage>
        <taxon>Eukaryota</taxon>
        <taxon>Viridiplantae</taxon>
        <taxon>Streptophyta</taxon>
        <taxon>Embryophyta</taxon>
        <taxon>Tracheophyta</taxon>
        <taxon>Spermatophyta</taxon>
        <taxon>Magnoliopsida</taxon>
        <taxon>eudicotyledons</taxon>
        <taxon>Gunneridae</taxon>
        <taxon>Pentapetalae</taxon>
        <taxon>asterids</taxon>
        <taxon>campanulids</taxon>
        <taxon>Asterales</taxon>
        <taxon>Asteraceae</taxon>
        <taxon>Asteroideae</taxon>
        <taxon>Anthemideae</taxon>
        <taxon>Artemisiinae</taxon>
        <taxon>Artemisia</taxon>
    </lineage>
</organism>
<dbReference type="PROSITE" id="PS51873">
    <property type="entry name" value="TRIAD"/>
    <property type="match status" value="2"/>
</dbReference>
<dbReference type="EMBL" id="PKPP01001715">
    <property type="protein sequence ID" value="PWA80518.1"/>
    <property type="molecule type" value="Genomic_DNA"/>
</dbReference>
<dbReference type="PROSITE" id="PS00518">
    <property type="entry name" value="ZF_RING_1"/>
    <property type="match status" value="2"/>
</dbReference>
<feature type="domain" description="RING-type" evidence="13">
    <location>
        <begin position="340"/>
        <end position="386"/>
    </location>
</feature>
<dbReference type="SMART" id="SM00184">
    <property type="entry name" value="RING"/>
    <property type="match status" value="3"/>
</dbReference>
<dbReference type="SUPFAM" id="SSF57850">
    <property type="entry name" value="RING/U-box"/>
    <property type="match status" value="4"/>
</dbReference>
<dbReference type="InterPro" id="IPR013083">
    <property type="entry name" value="Znf_RING/FYVE/PHD"/>
</dbReference>
<evidence type="ECO:0000256" key="5">
    <source>
        <dbReference type="ARBA" id="ARBA00012251"/>
    </source>
</evidence>
<dbReference type="SMART" id="SM00647">
    <property type="entry name" value="IBR"/>
    <property type="match status" value="3"/>
</dbReference>
<accession>A0A2U1P441</accession>
<dbReference type="Proteomes" id="UP000245207">
    <property type="component" value="Unassembled WGS sequence"/>
</dbReference>
<evidence type="ECO:0000256" key="11">
    <source>
        <dbReference type="ARBA" id="ARBA00022833"/>
    </source>
</evidence>
<dbReference type="InterPro" id="IPR001841">
    <property type="entry name" value="Znf_RING"/>
</dbReference>
<gene>
    <name evidence="15" type="ORF">CTI12_AA196210</name>
</gene>
<dbReference type="InterPro" id="IPR017907">
    <property type="entry name" value="Znf_RING_CS"/>
</dbReference>
<protein>
    <recommendedName>
        <fullName evidence="5">RBR-type E3 ubiquitin transferase</fullName>
        <ecNumber evidence="5">2.3.2.31</ecNumber>
    </recommendedName>
</protein>
<dbReference type="InterPro" id="IPR027370">
    <property type="entry name" value="Znf-RING_euk"/>
</dbReference>
<evidence type="ECO:0000256" key="4">
    <source>
        <dbReference type="ARBA" id="ARBA00005884"/>
    </source>
</evidence>
<dbReference type="AlphaFoldDB" id="A0A2U1P441"/>
<keyword evidence="16" id="KW-1185">Reference proteome</keyword>
<feature type="domain" description="RING-type" evidence="14">
    <location>
        <begin position="73"/>
        <end position="199"/>
    </location>
</feature>
<dbReference type="PROSITE" id="PS50089">
    <property type="entry name" value="ZF_RING_2"/>
    <property type="match status" value="2"/>
</dbReference>
<comment type="function">
    <text evidence="3">Might act as an E3 ubiquitin-protein ligase, or as part of E3 complex, which accepts ubiquitin from specific E2 ubiquitin-conjugating enzymes and then transfers it to substrates.</text>
</comment>
<dbReference type="FunFam" id="3.30.40.10:FF:000230">
    <property type="entry name" value="RBR-type E3 ubiquitin transferase"/>
    <property type="match status" value="2"/>
</dbReference>
<evidence type="ECO:0000259" key="13">
    <source>
        <dbReference type="PROSITE" id="PS50089"/>
    </source>
</evidence>
<evidence type="ECO:0000256" key="6">
    <source>
        <dbReference type="ARBA" id="ARBA00022679"/>
    </source>
</evidence>
<reference evidence="15 16" key="1">
    <citation type="journal article" date="2018" name="Mol. Plant">
        <title>The genome of Artemisia annua provides insight into the evolution of Asteraceae family and artemisinin biosynthesis.</title>
        <authorList>
            <person name="Shen Q."/>
            <person name="Zhang L."/>
            <person name="Liao Z."/>
            <person name="Wang S."/>
            <person name="Yan T."/>
            <person name="Shi P."/>
            <person name="Liu M."/>
            <person name="Fu X."/>
            <person name="Pan Q."/>
            <person name="Wang Y."/>
            <person name="Lv Z."/>
            <person name="Lu X."/>
            <person name="Zhang F."/>
            <person name="Jiang W."/>
            <person name="Ma Y."/>
            <person name="Chen M."/>
            <person name="Hao X."/>
            <person name="Li L."/>
            <person name="Tang Y."/>
            <person name="Lv G."/>
            <person name="Zhou Y."/>
            <person name="Sun X."/>
            <person name="Brodelius P.E."/>
            <person name="Rose J.K.C."/>
            <person name="Tang K."/>
        </authorList>
    </citation>
    <scope>NUCLEOTIDE SEQUENCE [LARGE SCALE GENOMIC DNA]</scope>
    <source>
        <strain evidence="16">cv. Huhao1</strain>
        <tissue evidence="15">Leaf</tissue>
    </source>
</reference>
<dbReference type="Pfam" id="PF13445">
    <property type="entry name" value="zf-RING_UBOX"/>
    <property type="match status" value="2"/>
</dbReference>
<dbReference type="GO" id="GO:0008270">
    <property type="term" value="F:zinc ion binding"/>
    <property type="evidence" value="ECO:0007669"/>
    <property type="project" value="UniProtKB-KW"/>
</dbReference>
<dbReference type="OrthoDB" id="10009520at2759"/>
<keyword evidence="11" id="KW-0862">Zinc</keyword>
<keyword evidence="6" id="KW-0808">Transferase</keyword>
<dbReference type="GO" id="GO:0061630">
    <property type="term" value="F:ubiquitin protein ligase activity"/>
    <property type="evidence" value="ECO:0007669"/>
    <property type="project" value="UniProtKB-EC"/>
</dbReference>
<dbReference type="CDD" id="cd22584">
    <property type="entry name" value="Rcat_RBR_unk"/>
    <property type="match status" value="1"/>
</dbReference>
<evidence type="ECO:0000256" key="1">
    <source>
        <dbReference type="ARBA" id="ARBA00001798"/>
    </source>
</evidence>
<comment type="similarity">
    <text evidence="4">Belongs to the RBR family. Ariadne subfamily.</text>
</comment>
<proteinExistence type="inferred from homology"/>
<sequence>MAGSSVFDPYSIDDDDSYFPPFIDQEPNVLTSDEKYAEQLQLQEALVFSSASRASTLSSMKPPIMTYESNQVPDRFCDICMDTKTKSEMFRNAKVCRHMFCFDCIRGHVAAKIQENITKVRCPDPNCTGVIGPEVCRSIVPKEVLHRWEKALCESLIIGAAKFYCPFKDCSALLVDDVGETVTSSECPHCNRLFCAQCKDWGVTLNLLRFHNGPGLFLLLFLLQIKDRSTSFMAGGSISDPYIIHDDDPYFPPLINPYINVDDYSIPDENYAEQLQIQEALAFSSASRESTSSSIKTPIVILDSQASRASTSSSPKTPIIILDSQDSHAFESSQVPDRFCDICMDTKKESEMFRNTKVCGHMFCFDCIRGHVAAKIQENITKVRCPDPNCKGVIGPEACRLIVPKEVLERWENSLCESLILGSEKFYCPFKDCSAMLVDDGGGAVTSSECPHCHRLFCAQCKVTWHSGMSCSEYQSLKKGERDPSDIMLRDLAKNKKWKRCPKCNFYVELVSGCLHIRCRCGHQFCYGCGKYHPDHRWHKCPHA</sequence>
<dbReference type="Pfam" id="PF01485">
    <property type="entry name" value="IBR"/>
    <property type="match status" value="3"/>
</dbReference>
<comment type="catalytic activity">
    <reaction evidence="1">
        <text>[E2 ubiquitin-conjugating enzyme]-S-ubiquitinyl-L-cysteine + [acceptor protein]-L-lysine = [E2 ubiquitin-conjugating enzyme]-L-cysteine + [acceptor protein]-N(6)-ubiquitinyl-L-lysine.</text>
        <dbReference type="EC" id="2.3.2.31"/>
    </reaction>
</comment>
<evidence type="ECO:0000259" key="14">
    <source>
        <dbReference type="PROSITE" id="PS51873"/>
    </source>
</evidence>
<evidence type="ECO:0000256" key="9">
    <source>
        <dbReference type="ARBA" id="ARBA00022771"/>
    </source>
</evidence>
<dbReference type="CDD" id="cd22582">
    <property type="entry name" value="BRcat_RBR_unk"/>
    <property type="match status" value="1"/>
</dbReference>
<dbReference type="PANTHER" id="PTHR11685">
    <property type="entry name" value="RBR FAMILY RING FINGER AND IBR DOMAIN-CONTAINING"/>
    <property type="match status" value="1"/>
</dbReference>
<keyword evidence="7" id="KW-0479">Metal-binding</keyword>
<dbReference type="Gene3D" id="1.20.120.1750">
    <property type="match status" value="1"/>
</dbReference>
<name>A0A2U1P441_ARTAN</name>
<comment type="caution">
    <text evidence="15">The sequence shown here is derived from an EMBL/GenBank/DDBJ whole genome shotgun (WGS) entry which is preliminary data.</text>
</comment>
<dbReference type="InterPro" id="IPR002867">
    <property type="entry name" value="IBR_dom"/>
</dbReference>
<evidence type="ECO:0000256" key="3">
    <source>
        <dbReference type="ARBA" id="ARBA00003976"/>
    </source>
</evidence>
<evidence type="ECO:0000313" key="15">
    <source>
        <dbReference type="EMBL" id="PWA80518.1"/>
    </source>
</evidence>
<dbReference type="InterPro" id="IPR031127">
    <property type="entry name" value="E3_UB_ligase_RBR"/>
</dbReference>
<evidence type="ECO:0000256" key="10">
    <source>
        <dbReference type="ARBA" id="ARBA00022786"/>
    </source>
</evidence>
<evidence type="ECO:0000256" key="7">
    <source>
        <dbReference type="ARBA" id="ARBA00022723"/>
    </source>
</evidence>
<evidence type="ECO:0000313" key="16">
    <source>
        <dbReference type="Proteomes" id="UP000245207"/>
    </source>
</evidence>
<dbReference type="STRING" id="35608.A0A2U1P441"/>
<feature type="domain" description="RING-type" evidence="13">
    <location>
        <begin position="77"/>
        <end position="123"/>
    </location>
</feature>
<dbReference type="InterPro" id="IPR044066">
    <property type="entry name" value="TRIAD_supradom"/>
</dbReference>
<keyword evidence="9 12" id="KW-0863">Zinc-finger</keyword>
<dbReference type="UniPathway" id="UPA00143"/>
<dbReference type="EC" id="2.3.2.31" evidence="5"/>
<dbReference type="GO" id="GO:0016567">
    <property type="term" value="P:protein ubiquitination"/>
    <property type="evidence" value="ECO:0007669"/>
    <property type="project" value="UniProtKB-UniPathway"/>
</dbReference>
<dbReference type="Gene3D" id="3.30.40.10">
    <property type="entry name" value="Zinc/RING finger domain, C3HC4 (zinc finger)"/>
    <property type="match status" value="2"/>
</dbReference>
<evidence type="ECO:0000256" key="8">
    <source>
        <dbReference type="ARBA" id="ARBA00022737"/>
    </source>
</evidence>
<keyword evidence="10" id="KW-0833">Ubl conjugation pathway</keyword>
<evidence type="ECO:0000256" key="2">
    <source>
        <dbReference type="ARBA" id="ARBA00001947"/>
    </source>
</evidence>
<evidence type="ECO:0000256" key="12">
    <source>
        <dbReference type="PROSITE-ProRule" id="PRU00175"/>
    </source>
</evidence>